<keyword evidence="2 3" id="KW-0040">ANK repeat</keyword>
<dbReference type="SMART" id="SM00248">
    <property type="entry name" value="ANK"/>
    <property type="match status" value="12"/>
</dbReference>
<gene>
    <name evidence="4" type="ORF">CPLU01_14564</name>
</gene>
<proteinExistence type="predicted"/>
<feature type="repeat" description="ANK" evidence="3">
    <location>
        <begin position="342"/>
        <end position="370"/>
    </location>
</feature>
<sequence length="703" mass="75193">MSCSLTTLDLLVSAGADVNSYGAIYQAARRERIGFLVLQRLMAAGANFPEDAEQQERLINCSLDYFSDRVSGKEILTIEEIFSDGIGATLLFLLCKLPRVGTRDKGWMPILQIAACLDDAHSVEILLSRGTDVNCSGSYHGTALQAAARHGHLNMVRKLLDEGAQVNKTGGELGTALRAAIVAGHMDVFQLLVNHGADLKVDYGGSQNGENHDTLQLAVRTLSLDIVREVIDRGADPTLDVKDGTQHPLIFAVNTGLTAIVSLLLDAGAPVNVCGSRNSARDGSPIHAASLEGNMDILDLLLHFGADFELEIANLGTPLVVAASAGHIEVMEKLLSVGARVSGKNLLNGAIRAGKTEAVKLLLASGANPNDDGLSMACYLNHLDIAELLLNQTLSDDAREGLFDQAYSTKGLSGPVTRLLLEFSCPTIPQFLQACATGSGACVELLLQEDCIDVNGRAQESGNYPLQVAALHLQAEVVEILVVHGADIDCQTSSHGSPLIRSLEACAAPILRSLDGKDISLIVEQMSLPKVSGSDVWLRRASNDEKFRCRRIVESLITRRPSALRSHSLLGPPLHLACLIGDEPLVELVSKHDKQDPFAIAGHFQTALFAAIQGANPNVVQLLLKGASPKHVRNVNPEYGTALHFACALQNGMATALLLQHEADATIYDTQNRTPLTVAIQGELTAHRPPFDGYDNPLKILLD</sequence>
<name>A0A8H6JIE7_9PEZI</name>
<dbReference type="InterPro" id="IPR036770">
    <property type="entry name" value="Ankyrin_rpt-contain_sf"/>
</dbReference>
<feature type="repeat" description="ANK" evidence="3">
    <location>
        <begin position="461"/>
        <end position="493"/>
    </location>
</feature>
<keyword evidence="1" id="KW-0677">Repeat</keyword>
<dbReference type="SUPFAM" id="SSF48403">
    <property type="entry name" value="Ankyrin repeat"/>
    <property type="match status" value="2"/>
</dbReference>
<dbReference type="PROSITE" id="PS50297">
    <property type="entry name" value="ANK_REP_REGION"/>
    <property type="match status" value="6"/>
</dbReference>
<protein>
    <submittedName>
        <fullName evidence="4">Multiple ankyrin repeats single kh domain-containing protein</fullName>
    </submittedName>
</protein>
<feature type="repeat" description="ANK" evidence="3">
    <location>
        <begin position="281"/>
        <end position="313"/>
    </location>
</feature>
<feature type="repeat" description="ANK" evidence="3">
    <location>
        <begin position="314"/>
        <end position="346"/>
    </location>
</feature>
<evidence type="ECO:0000313" key="5">
    <source>
        <dbReference type="Proteomes" id="UP000654918"/>
    </source>
</evidence>
<feature type="repeat" description="ANK" evidence="3">
    <location>
        <begin position="172"/>
        <end position="204"/>
    </location>
</feature>
<evidence type="ECO:0000256" key="3">
    <source>
        <dbReference type="PROSITE-ProRule" id="PRU00023"/>
    </source>
</evidence>
<keyword evidence="5" id="KW-1185">Reference proteome</keyword>
<dbReference type="InterPro" id="IPR051165">
    <property type="entry name" value="Multifunctional_ANK_Repeat"/>
</dbReference>
<evidence type="ECO:0000313" key="4">
    <source>
        <dbReference type="EMBL" id="KAF6813779.1"/>
    </source>
</evidence>
<organism evidence="4 5">
    <name type="scientific">Colletotrichum plurivorum</name>
    <dbReference type="NCBI Taxonomy" id="2175906"/>
    <lineage>
        <taxon>Eukaryota</taxon>
        <taxon>Fungi</taxon>
        <taxon>Dikarya</taxon>
        <taxon>Ascomycota</taxon>
        <taxon>Pezizomycotina</taxon>
        <taxon>Sordariomycetes</taxon>
        <taxon>Hypocreomycetidae</taxon>
        <taxon>Glomerellales</taxon>
        <taxon>Glomerellaceae</taxon>
        <taxon>Colletotrichum</taxon>
        <taxon>Colletotrichum orchidearum species complex</taxon>
    </lineage>
</organism>
<dbReference type="Pfam" id="PF00023">
    <property type="entry name" value="Ank"/>
    <property type="match status" value="1"/>
</dbReference>
<dbReference type="EMBL" id="WIGO01000397">
    <property type="protein sequence ID" value="KAF6813779.1"/>
    <property type="molecule type" value="Genomic_DNA"/>
</dbReference>
<reference evidence="4" key="1">
    <citation type="journal article" date="2020" name="Phytopathology">
        <title>Genome Sequence Resources of Colletotrichum truncatum, C. plurivorum, C. musicola, and C. sojae: Four Species Pathogenic to Soybean (Glycine max).</title>
        <authorList>
            <person name="Rogerio F."/>
            <person name="Boufleur T.R."/>
            <person name="Ciampi-Guillardi M."/>
            <person name="Sukno S.A."/>
            <person name="Thon M.R."/>
            <person name="Massola Junior N.S."/>
            <person name="Baroncelli R."/>
        </authorList>
    </citation>
    <scope>NUCLEOTIDE SEQUENCE</scope>
    <source>
        <strain evidence="4">LFN00145</strain>
    </source>
</reference>
<dbReference type="Proteomes" id="UP000654918">
    <property type="component" value="Unassembled WGS sequence"/>
</dbReference>
<evidence type="ECO:0000256" key="2">
    <source>
        <dbReference type="ARBA" id="ARBA00023043"/>
    </source>
</evidence>
<dbReference type="Gene3D" id="1.25.40.20">
    <property type="entry name" value="Ankyrin repeat-containing domain"/>
    <property type="match status" value="4"/>
</dbReference>
<dbReference type="PANTHER" id="PTHR24123:SF138">
    <property type="entry name" value="NACHT DOMAIN-CONTAINING PROTEIN"/>
    <property type="match status" value="1"/>
</dbReference>
<dbReference type="AlphaFoldDB" id="A0A8H6JIE7"/>
<evidence type="ECO:0000256" key="1">
    <source>
        <dbReference type="ARBA" id="ARBA00022737"/>
    </source>
</evidence>
<dbReference type="InterPro" id="IPR002110">
    <property type="entry name" value="Ankyrin_rpt"/>
</dbReference>
<dbReference type="PANTHER" id="PTHR24123">
    <property type="entry name" value="ANKYRIN REPEAT-CONTAINING"/>
    <property type="match status" value="1"/>
</dbReference>
<dbReference type="PROSITE" id="PS50088">
    <property type="entry name" value="ANK_REPEAT"/>
    <property type="match status" value="6"/>
</dbReference>
<dbReference type="Pfam" id="PF12796">
    <property type="entry name" value="Ank_2"/>
    <property type="match status" value="4"/>
</dbReference>
<accession>A0A8H6JIE7</accession>
<feature type="repeat" description="ANK" evidence="3">
    <location>
        <begin position="139"/>
        <end position="171"/>
    </location>
</feature>
<comment type="caution">
    <text evidence="4">The sequence shown here is derived from an EMBL/GenBank/DDBJ whole genome shotgun (WGS) entry which is preliminary data.</text>
</comment>